<evidence type="ECO:0000256" key="2">
    <source>
        <dbReference type="ARBA" id="ARBA00029447"/>
    </source>
</evidence>
<feature type="domain" description="Methyl-accepting transducer" evidence="7">
    <location>
        <begin position="273"/>
        <end position="488"/>
    </location>
</feature>
<keyword evidence="1" id="KW-0145">Chemotaxis</keyword>
<dbReference type="Proteomes" id="UP000683493">
    <property type="component" value="Chromosome"/>
</dbReference>
<keyword evidence="4" id="KW-0175">Coiled coil</keyword>
<name>A0ABX8JJD7_9BACT</name>
<dbReference type="InterPro" id="IPR051310">
    <property type="entry name" value="MCP_chemotaxis"/>
</dbReference>
<dbReference type="PROSITE" id="PS50111">
    <property type="entry name" value="CHEMOTAXIS_TRANSDUC_2"/>
    <property type="match status" value="1"/>
</dbReference>
<protein>
    <submittedName>
        <fullName evidence="9">MCP four helix bundle domain-containing protein</fullName>
    </submittedName>
</protein>
<reference evidence="9 10" key="1">
    <citation type="submission" date="2021-06" db="EMBL/GenBank/DDBJ databases">
        <title>Gemonas diversity in paddy soil.</title>
        <authorList>
            <person name="Liu G."/>
        </authorList>
    </citation>
    <scope>NUCLEOTIDE SEQUENCE [LARGE SCALE GENOMIC DNA]</scope>
    <source>
        <strain evidence="9 10">RG29</strain>
    </source>
</reference>
<keyword evidence="10" id="KW-1185">Reference proteome</keyword>
<dbReference type="PROSITE" id="PS50885">
    <property type="entry name" value="HAMP"/>
    <property type="match status" value="1"/>
</dbReference>
<dbReference type="InterPro" id="IPR003660">
    <property type="entry name" value="HAMP_dom"/>
</dbReference>
<keyword evidence="6" id="KW-1133">Transmembrane helix</keyword>
<feature type="coiled-coil region" evidence="4">
    <location>
        <begin position="459"/>
        <end position="497"/>
    </location>
</feature>
<feature type="compositionally biased region" description="Low complexity" evidence="5">
    <location>
        <begin position="297"/>
        <end position="313"/>
    </location>
</feature>
<dbReference type="PANTHER" id="PTHR43531">
    <property type="entry name" value="PROTEIN ICFG"/>
    <property type="match status" value="1"/>
</dbReference>
<dbReference type="CDD" id="cd06225">
    <property type="entry name" value="HAMP"/>
    <property type="match status" value="1"/>
</dbReference>
<dbReference type="InterPro" id="IPR024478">
    <property type="entry name" value="HlyB_4HB_MCP"/>
</dbReference>
<dbReference type="InterPro" id="IPR004089">
    <property type="entry name" value="MCPsignal_dom"/>
</dbReference>
<dbReference type="PANTHER" id="PTHR43531:SF11">
    <property type="entry name" value="METHYL-ACCEPTING CHEMOTAXIS PROTEIN 3"/>
    <property type="match status" value="1"/>
</dbReference>
<dbReference type="SMART" id="SM00283">
    <property type="entry name" value="MA"/>
    <property type="match status" value="1"/>
</dbReference>
<feature type="transmembrane region" description="Helical" evidence="6">
    <location>
        <begin position="193"/>
        <end position="214"/>
    </location>
</feature>
<keyword evidence="6" id="KW-0812">Transmembrane</keyword>
<feature type="region of interest" description="Disordered" evidence="5">
    <location>
        <begin position="511"/>
        <end position="545"/>
    </location>
</feature>
<proteinExistence type="inferred from homology"/>
<feature type="compositionally biased region" description="Low complexity" evidence="5">
    <location>
        <begin position="511"/>
        <end position="521"/>
    </location>
</feature>
<evidence type="ECO:0000256" key="1">
    <source>
        <dbReference type="ARBA" id="ARBA00022500"/>
    </source>
</evidence>
<evidence type="ECO:0000259" key="8">
    <source>
        <dbReference type="PROSITE" id="PS50885"/>
    </source>
</evidence>
<keyword evidence="3" id="KW-0807">Transducer</keyword>
<dbReference type="Pfam" id="PF12729">
    <property type="entry name" value="4HB_MCP_1"/>
    <property type="match status" value="1"/>
</dbReference>
<dbReference type="EMBL" id="CP076724">
    <property type="protein sequence ID" value="QWV98498.1"/>
    <property type="molecule type" value="Genomic_DNA"/>
</dbReference>
<feature type="domain" description="HAMP" evidence="8">
    <location>
        <begin position="216"/>
        <end position="268"/>
    </location>
</feature>
<evidence type="ECO:0000256" key="3">
    <source>
        <dbReference type="PROSITE-ProRule" id="PRU00284"/>
    </source>
</evidence>
<organism evidence="9 10">
    <name type="scientific">Geomonas diazotrophica</name>
    <dbReference type="NCBI Taxonomy" id="2843197"/>
    <lineage>
        <taxon>Bacteria</taxon>
        <taxon>Pseudomonadati</taxon>
        <taxon>Thermodesulfobacteriota</taxon>
        <taxon>Desulfuromonadia</taxon>
        <taxon>Geobacterales</taxon>
        <taxon>Geobacteraceae</taxon>
        <taxon>Geomonas</taxon>
    </lineage>
</organism>
<keyword evidence="6" id="KW-0472">Membrane</keyword>
<evidence type="ECO:0000256" key="4">
    <source>
        <dbReference type="SAM" id="Coils"/>
    </source>
</evidence>
<feature type="compositionally biased region" description="Basic and acidic residues" evidence="5">
    <location>
        <begin position="550"/>
        <end position="562"/>
    </location>
</feature>
<feature type="region of interest" description="Disordered" evidence="5">
    <location>
        <begin position="281"/>
        <end position="313"/>
    </location>
</feature>
<dbReference type="SMART" id="SM00304">
    <property type="entry name" value="HAMP"/>
    <property type="match status" value="1"/>
</dbReference>
<evidence type="ECO:0000256" key="6">
    <source>
        <dbReference type="SAM" id="Phobius"/>
    </source>
</evidence>
<sequence>MKWFTNLKVGTKLVAAFVAVSVITAVVGIIGIRNMGTINEKADEMYLRELMGVSYIKEANINLIYVSRAEKNFLLATNQQEREKYVTNINKYKAGYKEWLDKARPLFYSEKGKQILKKLETANDEWFALQQKVIELGMRDKLNDSSPAVALSFGEAHIKQNAVDDTLTELARLKEENAKDASVETTRIYKASLTLMAALVAGGVLIGLALGIIISRMISVPLRRGVEFAAAVAEGDLTQTVDVDQKDEVGQLAAALNIMVARLKGIVAEVKSASDNVAAGSQQLSSGAEEMSQGATEQAASAEEASSSMEQMSSNIRQNADNAMQTEKIAVKSAQDAREGGQAVQETVGAMKEIAGKIGIIEEIARQTNLLALNAAIEAARAGEHGKGFAVVASEVRKLAERSQKAAAEISELSASSVDVAVKAGDLLAKMVPDIQKTAELVQEISAASKEQDTGADQINRAIQQLDQVIQTNAGASEEMASTAEELSSQAEQLQTAVSFFKIGDERTRKAASVPKAAPSAQPGAAHGKRLTRSKTAAPRGTDAAVKKVVGHDLDLGDKSVSDADFEQY</sequence>
<evidence type="ECO:0000259" key="7">
    <source>
        <dbReference type="PROSITE" id="PS50111"/>
    </source>
</evidence>
<comment type="similarity">
    <text evidence="2">Belongs to the methyl-accepting chemotaxis (MCP) protein family.</text>
</comment>
<evidence type="ECO:0000313" key="10">
    <source>
        <dbReference type="Proteomes" id="UP000683493"/>
    </source>
</evidence>
<accession>A0ABX8JJD7</accession>
<feature type="transmembrane region" description="Helical" evidence="6">
    <location>
        <begin position="13"/>
        <end position="32"/>
    </location>
</feature>
<evidence type="ECO:0000313" key="9">
    <source>
        <dbReference type="EMBL" id="QWV98498.1"/>
    </source>
</evidence>
<gene>
    <name evidence="9" type="ORF">KP005_04205</name>
</gene>
<dbReference type="Pfam" id="PF00015">
    <property type="entry name" value="MCPsignal"/>
    <property type="match status" value="1"/>
</dbReference>
<dbReference type="Pfam" id="PF00672">
    <property type="entry name" value="HAMP"/>
    <property type="match status" value="1"/>
</dbReference>
<feature type="region of interest" description="Disordered" evidence="5">
    <location>
        <begin position="550"/>
        <end position="569"/>
    </location>
</feature>
<evidence type="ECO:0000256" key="5">
    <source>
        <dbReference type="SAM" id="MobiDB-lite"/>
    </source>
</evidence>